<evidence type="ECO:0000256" key="2">
    <source>
        <dbReference type="SAM" id="Phobius"/>
    </source>
</evidence>
<evidence type="ECO:0000256" key="1">
    <source>
        <dbReference type="SAM" id="MobiDB-lite"/>
    </source>
</evidence>
<feature type="transmembrane region" description="Helical" evidence="2">
    <location>
        <begin position="56"/>
        <end position="77"/>
    </location>
</feature>
<sequence>MLGAIGGATLCLLYLLDPPLTAPTSGPQISTATLFTALALALAGAVGFLLAPEAPWWTAVTTALLGGPLLLTCSAAVHRAVQHLLRRTAWEADLACTAGVLHAAVLLLAAHAQGMSITATLAVSAASWPVAALLTAALTSRRGCGIEQSSAEATARAPAPAATPRPAP</sequence>
<protein>
    <submittedName>
        <fullName evidence="3">Uncharacterized protein</fullName>
    </submittedName>
</protein>
<reference evidence="3" key="2">
    <citation type="submission" date="2020-09" db="EMBL/GenBank/DDBJ databases">
        <authorList>
            <person name="Sun Q."/>
            <person name="Ohkuma M."/>
        </authorList>
    </citation>
    <scope>NUCLEOTIDE SEQUENCE</scope>
    <source>
        <strain evidence="3">JCM 4346</strain>
    </source>
</reference>
<organism evidence="3 4">
    <name type="scientific">Streptomyces aurantiogriseus</name>
    <dbReference type="NCBI Taxonomy" id="66870"/>
    <lineage>
        <taxon>Bacteria</taxon>
        <taxon>Bacillati</taxon>
        <taxon>Actinomycetota</taxon>
        <taxon>Actinomycetes</taxon>
        <taxon>Kitasatosporales</taxon>
        <taxon>Streptomycetaceae</taxon>
        <taxon>Streptomyces</taxon>
    </lineage>
</organism>
<keyword evidence="2" id="KW-0472">Membrane</keyword>
<keyword evidence="2" id="KW-1133">Transmembrane helix</keyword>
<feature type="transmembrane region" description="Helical" evidence="2">
    <location>
        <begin position="116"/>
        <end position="138"/>
    </location>
</feature>
<dbReference type="Proteomes" id="UP000658320">
    <property type="component" value="Unassembled WGS sequence"/>
</dbReference>
<feature type="transmembrane region" description="Helical" evidence="2">
    <location>
        <begin position="32"/>
        <end position="50"/>
    </location>
</feature>
<keyword evidence="2" id="KW-0812">Transmembrane</keyword>
<feature type="transmembrane region" description="Helical" evidence="2">
    <location>
        <begin position="89"/>
        <end position="110"/>
    </location>
</feature>
<name>A0A918FPM5_9ACTN</name>
<gene>
    <name evidence="3" type="ORF">GCM10010251_95900</name>
</gene>
<keyword evidence="4" id="KW-1185">Reference proteome</keyword>
<reference evidence="3" key="1">
    <citation type="journal article" date="2014" name="Int. J. Syst. Evol. Microbiol.">
        <title>Complete genome sequence of Corynebacterium casei LMG S-19264T (=DSM 44701T), isolated from a smear-ripened cheese.</title>
        <authorList>
            <consortium name="US DOE Joint Genome Institute (JGI-PGF)"/>
            <person name="Walter F."/>
            <person name="Albersmeier A."/>
            <person name="Kalinowski J."/>
            <person name="Ruckert C."/>
        </authorList>
    </citation>
    <scope>NUCLEOTIDE SEQUENCE</scope>
    <source>
        <strain evidence="3">JCM 4346</strain>
    </source>
</reference>
<accession>A0A918FPM5</accession>
<dbReference type="RefSeq" id="WP_229911567.1">
    <property type="nucleotide sequence ID" value="NZ_BMSX01000049.1"/>
</dbReference>
<comment type="caution">
    <text evidence="3">The sequence shown here is derived from an EMBL/GenBank/DDBJ whole genome shotgun (WGS) entry which is preliminary data.</text>
</comment>
<dbReference type="AlphaFoldDB" id="A0A918FPM5"/>
<proteinExistence type="predicted"/>
<evidence type="ECO:0000313" key="3">
    <source>
        <dbReference type="EMBL" id="GGR64095.1"/>
    </source>
</evidence>
<dbReference type="EMBL" id="BMSX01000049">
    <property type="protein sequence ID" value="GGR64095.1"/>
    <property type="molecule type" value="Genomic_DNA"/>
</dbReference>
<evidence type="ECO:0000313" key="4">
    <source>
        <dbReference type="Proteomes" id="UP000658320"/>
    </source>
</evidence>
<feature type="region of interest" description="Disordered" evidence="1">
    <location>
        <begin position="149"/>
        <end position="168"/>
    </location>
</feature>